<dbReference type="SUPFAM" id="SSF53955">
    <property type="entry name" value="Lysozyme-like"/>
    <property type="match status" value="1"/>
</dbReference>
<dbReference type="GeneTree" id="ENSGT00770000121010"/>
<evidence type="ECO:0000256" key="3">
    <source>
        <dbReference type="SAM" id="SignalP"/>
    </source>
</evidence>
<dbReference type="PROSITE" id="PS00128">
    <property type="entry name" value="GLYCOSYL_HYDROL_F22_1"/>
    <property type="match status" value="1"/>
</dbReference>
<feature type="region of interest" description="Disordered" evidence="2">
    <location>
        <begin position="142"/>
        <end position="167"/>
    </location>
</feature>
<dbReference type="InParanoid" id="A0A3Q1J6D4"/>
<dbReference type="OrthoDB" id="17373at2759"/>
<dbReference type="PROSITE" id="PS51348">
    <property type="entry name" value="GLYCOSYL_HYDROL_F22_2"/>
    <property type="match status" value="1"/>
</dbReference>
<dbReference type="Ensembl" id="ENSATET00000030791.2">
    <property type="protein sequence ID" value="ENSATEP00000030332.2"/>
    <property type="gene ID" value="ENSATEG00000020948.2"/>
</dbReference>
<keyword evidence="3" id="KW-0732">Signal</keyword>
<dbReference type="Gene3D" id="1.10.530.10">
    <property type="match status" value="1"/>
</dbReference>
<keyword evidence="6" id="KW-1185">Reference proteome</keyword>
<evidence type="ECO:0000256" key="2">
    <source>
        <dbReference type="SAM" id="MobiDB-lite"/>
    </source>
</evidence>
<reference evidence="5" key="2">
    <citation type="submission" date="2025-08" db="UniProtKB">
        <authorList>
            <consortium name="Ensembl"/>
        </authorList>
    </citation>
    <scope>IDENTIFICATION</scope>
</reference>
<dbReference type="GO" id="GO:0003796">
    <property type="term" value="F:lysozyme activity"/>
    <property type="evidence" value="ECO:0007669"/>
    <property type="project" value="TreeGrafter"/>
</dbReference>
<evidence type="ECO:0000259" key="4">
    <source>
        <dbReference type="PROSITE" id="PS00128"/>
    </source>
</evidence>
<dbReference type="InterPro" id="IPR019799">
    <property type="entry name" value="Glyco_hydro_22_CS"/>
</dbReference>
<dbReference type="InterPro" id="IPR023346">
    <property type="entry name" value="Lysozyme-like_dom_sf"/>
</dbReference>
<organism evidence="5 6">
    <name type="scientific">Anabas testudineus</name>
    <name type="common">Climbing perch</name>
    <name type="synonym">Anthias testudineus</name>
    <dbReference type="NCBI Taxonomy" id="64144"/>
    <lineage>
        <taxon>Eukaryota</taxon>
        <taxon>Metazoa</taxon>
        <taxon>Chordata</taxon>
        <taxon>Craniata</taxon>
        <taxon>Vertebrata</taxon>
        <taxon>Euteleostomi</taxon>
        <taxon>Actinopterygii</taxon>
        <taxon>Neopterygii</taxon>
        <taxon>Teleostei</taxon>
        <taxon>Neoteleostei</taxon>
        <taxon>Acanthomorphata</taxon>
        <taxon>Anabantaria</taxon>
        <taxon>Anabantiformes</taxon>
        <taxon>Anabantoidei</taxon>
        <taxon>Anabantidae</taxon>
        <taxon>Anabas</taxon>
    </lineage>
</organism>
<keyword evidence="1" id="KW-1015">Disulfide bond</keyword>
<dbReference type="Pfam" id="PF00062">
    <property type="entry name" value="Lys"/>
    <property type="match status" value="1"/>
</dbReference>
<reference evidence="5" key="1">
    <citation type="submission" date="2021-04" db="EMBL/GenBank/DDBJ databases">
        <authorList>
            <consortium name="Wellcome Sanger Institute Data Sharing"/>
        </authorList>
    </citation>
    <scope>NUCLEOTIDE SEQUENCE [LARGE SCALE GENOMIC DNA]</scope>
</reference>
<evidence type="ECO:0000256" key="1">
    <source>
        <dbReference type="ARBA" id="ARBA00023157"/>
    </source>
</evidence>
<protein>
    <recommendedName>
        <fullName evidence="4">Glycosyl hydrolases family 22 (GH22) domain-containing protein</fullName>
    </recommendedName>
</protein>
<dbReference type="PANTHER" id="PTHR11407">
    <property type="entry name" value="LYSOZYME C"/>
    <property type="match status" value="1"/>
</dbReference>
<dbReference type="PANTHER" id="PTHR11407:SF69">
    <property type="entry name" value="LYSOZYME C, MILK ISOZYME"/>
    <property type="match status" value="1"/>
</dbReference>
<name>A0A3Q1J6D4_ANATE</name>
<feature type="signal peptide" evidence="3">
    <location>
        <begin position="1"/>
        <end position="21"/>
    </location>
</feature>
<sequence length="275" mass="31366">MKLGLLVVLAVVAVVPSLTEGRIVSKCELKEELERAITLPRDLQRYKDNILAAGEVVNKLNVFTLLFVYGEKMNTTTTGPATETTTQPAPIATTNETTTTNSTFLMPRRKRDVQRNSKECDKLDRSLVEILKNVESMFDEEELQQDNHRMCDEDEDSDEKKNRGHEKRWKCDESQPWSLGLYGLFQLSDGHFCNSGYRWSRNVCHTDCTAFTDDDIRDDVACVEKTRYCSAANTLFNPNWSSEEFSCSTHISTFTVQRPRITRDLLGPRNTGNAY</sequence>
<dbReference type="AlphaFoldDB" id="A0A3Q1J6D4"/>
<dbReference type="Proteomes" id="UP000265040">
    <property type="component" value="Chromosome 1"/>
</dbReference>
<accession>A0A3Q1J6D4</accession>
<feature type="chain" id="PRO_5030080250" description="Glycosyl hydrolases family 22 (GH22) domain-containing protein" evidence="3">
    <location>
        <begin position="22"/>
        <end position="275"/>
    </location>
</feature>
<feature type="domain" description="Glycosyl hydrolases family 22 (GH22)" evidence="4">
    <location>
        <begin position="204"/>
        <end position="222"/>
    </location>
</feature>
<proteinExistence type="predicted"/>
<dbReference type="InterPro" id="IPR001916">
    <property type="entry name" value="Glyco_hydro_22"/>
</dbReference>
<evidence type="ECO:0000313" key="5">
    <source>
        <dbReference type="Ensembl" id="ENSATEP00000030332.2"/>
    </source>
</evidence>
<evidence type="ECO:0000313" key="6">
    <source>
        <dbReference type="Proteomes" id="UP000265040"/>
    </source>
</evidence>
<reference evidence="5" key="3">
    <citation type="submission" date="2025-09" db="UniProtKB">
        <authorList>
            <consortium name="Ensembl"/>
        </authorList>
    </citation>
    <scope>IDENTIFICATION</scope>
</reference>